<protein>
    <recommendedName>
        <fullName evidence="4">Small EDRK-rich factor-like N-terminal domain-containing protein</fullName>
    </recommendedName>
</protein>
<proteinExistence type="predicted"/>
<gene>
    <name evidence="2" type="ORF">ACFSKO_03870</name>
</gene>
<accession>A0ABW5BFG3</accession>
<evidence type="ECO:0008006" key="4">
    <source>
        <dbReference type="Google" id="ProtNLM"/>
    </source>
</evidence>
<dbReference type="EMBL" id="JBHUII010000001">
    <property type="protein sequence ID" value="MFD2204728.1"/>
    <property type="molecule type" value="Genomic_DNA"/>
</dbReference>
<evidence type="ECO:0000313" key="2">
    <source>
        <dbReference type="EMBL" id="MFD2204728.1"/>
    </source>
</evidence>
<keyword evidence="3" id="KW-1185">Reference proteome</keyword>
<dbReference type="Proteomes" id="UP001597294">
    <property type="component" value="Unassembled WGS sequence"/>
</dbReference>
<dbReference type="RefSeq" id="WP_380248600.1">
    <property type="nucleotide sequence ID" value="NZ_JBHUII010000001.1"/>
</dbReference>
<organism evidence="2 3">
    <name type="scientific">Kiloniella antarctica</name>
    <dbReference type="NCBI Taxonomy" id="1550907"/>
    <lineage>
        <taxon>Bacteria</taxon>
        <taxon>Pseudomonadati</taxon>
        <taxon>Pseudomonadota</taxon>
        <taxon>Alphaproteobacteria</taxon>
        <taxon>Rhodospirillales</taxon>
        <taxon>Kiloniellaceae</taxon>
        <taxon>Kiloniella</taxon>
    </lineage>
</organism>
<name>A0ABW5BFG3_9PROT</name>
<evidence type="ECO:0000313" key="3">
    <source>
        <dbReference type="Proteomes" id="UP001597294"/>
    </source>
</evidence>
<feature type="region of interest" description="Disordered" evidence="1">
    <location>
        <begin position="20"/>
        <end position="53"/>
    </location>
</feature>
<reference evidence="3" key="1">
    <citation type="journal article" date="2019" name="Int. J. Syst. Evol. Microbiol.">
        <title>The Global Catalogue of Microorganisms (GCM) 10K type strain sequencing project: providing services to taxonomists for standard genome sequencing and annotation.</title>
        <authorList>
            <consortium name="The Broad Institute Genomics Platform"/>
            <consortium name="The Broad Institute Genome Sequencing Center for Infectious Disease"/>
            <person name="Wu L."/>
            <person name="Ma J."/>
        </authorList>
    </citation>
    <scope>NUCLEOTIDE SEQUENCE [LARGE SCALE GENOMIC DNA]</scope>
    <source>
        <strain evidence="3">CGMCC 4.7192</strain>
    </source>
</reference>
<sequence>MGSGSTRPNNADDKMIAAIERGDDGQFKDRNPGKNADTKLIKEKAAREKKIQDKTDRLKALRLAAEQEAKAK</sequence>
<comment type="caution">
    <text evidence="2">The sequence shown here is derived from an EMBL/GenBank/DDBJ whole genome shotgun (WGS) entry which is preliminary data.</text>
</comment>
<evidence type="ECO:0000256" key="1">
    <source>
        <dbReference type="SAM" id="MobiDB-lite"/>
    </source>
</evidence>